<dbReference type="Proteomes" id="UP001215087">
    <property type="component" value="Unassembled WGS sequence"/>
</dbReference>
<organism evidence="1 3">
    <name type="scientific">Eubacterium limosum</name>
    <dbReference type="NCBI Taxonomy" id="1736"/>
    <lineage>
        <taxon>Bacteria</taxon>
        <taxon>Bacillati</taxon>
        <taxon>Bacillota</taxon>
        <taxon>Clostridia</taxon>
        <taxon>Eubacteriales</taxon>
        <taxon>Eubacteriaceae</taxon>
        <taxon>Eubacterium</taxon>
    </lineage>
</organism>
<dbReference type="KEGG" id="elim:B2M23_01760"/>
<evidence type="ECO:0000313" key="3">
    <source>
        <dbReference type="Proteomes" id="UP000192391"/>
    </source>
</evidence>
<dbReference type="Proteomes" id="UP000192391">
    <property type="component" value="Chromosome"/>
</dbReference>
<sequence>MKIPRDWIEHLSLLKNIQTHPEDYEPVNTGYEDKEGRELIGEYIFQGQAAITTCKHCGGALRPKKLRAIRRRGRLHIVNGRPRPVEVEGGKLILLWLCSRQCEACEKNQRVFPPSVLSWVRCALTVVVSVLAHLFENDELMHTGRLRRKQNRPWDTLDFYGENNTVYRWRRRLRLWFEGKMLKE</sequence>
<protein>
    <submittedName>
        <fullName evidence="1">Uncharacterized protein</fullName>
    </submittedName>
</protein>
<gene>
    <name evidence="1" type="ORF">B2M23_01760</name>
    <name evidence="2" type="ORF">PTZ04_10070</name>
</gene>
<evidence type="ECO:0000313" key="2">
    <source>
        <dbReference type="EMBL" id="MDE1470602.1"/>
    </source>
</evidence>
<name>A0AAC9QRD5_EUBLI</name>
<dbReference type="EMBL" id="CP019962">
    <property type="protein sequence ID" value="ARD64353.1"/>
    <property type="molecule type" value="Genomic_DNA"/>
</dbReference>
<evidence type="ECO:0000313" key="1">
    <source>
        <dbReference type="EMBL" id="ARD64353.1"/>
    </source>
</evidence>
<reference evidence="1" key="3">
    <citation type="submission" date="2017-02" db="EMBL/GenBank/DDBJ databases">
        <title>Integrative analysis reveals regulation of autotrophic growth of syngas fermenting bacteria at the translational level.</title>
        <authorList>
            <person name="Song Y."/>
            <person name="Shin J."/>
            <person name="Jeong Y."/>
            <person name="Jin S."/>
            <person name="Kim D.R."/>
            <person name="Kim S.C."/>
            <person name="Cho S."/>
            <person name="Cho B.-K."/>
        </authorList>
    </citation>
    <scope>NUCLEOTIDE SEQUENCE</scope>
    <source>
        <strain evidence="1">ATCC 8486</strain>
    </source>
</reference>
<evidence type="ECO:0000313" key="4">
    <source>
        <dbReference type="Proteomes" id="UP001215087"/>
    </source>
</evidence>
<dbReference type="AlphaFoldDB" id="A0AAC9QRD5"/>
<keyword evidence="4" id="KW-1185">Reference proteome</keyword>
<reference evidence="1" key="1">
    <citation type="journal article" date="2015" name="Genome Announc.">
        <title>Draft Genome Sequence of Chemolithoautotrophic Acetogenic Butanol-Producing Eubacterium limosum ATCC 8486.</title>
        <authorList>
            <person name="Song Y."/>
            <person name="Cho B.K."/>
        </authorList>
    </citation>
    <scope>NUCLEOTIDE SEQUENCE</scope>
    <source>
        <strain evidence="1">ATCC 8486</strain>
    </source>
</reference>
<reference evidence="2 4" key="4">
    <citation type="submission" date="2023-02" db="EMBL/GenBank/DDBJ databases">
        <title>Comparative genome analysis of Eubacterium limosum species.</title>
        <authorList>
            <person name="Bak J.E."/>
        </authorList>
    </citation>
    <scope>NUCLEOTIDE SEQUENCE [LARGE SCALE GENOMIC DNA]</scope>
    <source>
        <strain evidence="2 4">KGMB01548</strain>
    </source>
</reference>
<dbReference type="RefSeq" id="WP_038351046.1">
    <property type="nucleotide sequence ID" value="NZ_CP019962.1"/>
</dbReference>
<proteinExistence type="predicted"/>
<reference evidence="3" key="2">
    <citation type="journal article" date="2017" name="Sci. Rep.">
        <title>Determination of the Genome and Primary Transcriptome of Syngas Fermenting Eubacterium limosum ATCC 8486.</title>
        <authorList>
            <person name="Song Y."/>
            <person name="Shin J."/>
            <person name="Jeong Y."/>
            <person name="Jin S."/>
            <person name="Lee J.K."/>
            <person name="Kim D.R."/>
            <person name="Kim S.C."/>
            <person name="Cho S."/>
            <person name="Cho B.K."/>
        </authorList>
    </citation>
    <scope>NUCLEOTIDE SEQUENCE [LARGE SCALE GENOMIC DNA]</scope>
    <source>
        <strain evidence="3">ATCC 8486</strain>
    </source>
</reference>
<accession>A0AAC9QRD5</accession>
<dbReference type="EMBL" id="JAQSVD010000004">
    <property type="protein sequence ID" value="MDE1470602.1"/>
    <property type="molecule type" value="Genomic_DNA"/>
</dbReference>